<evidence type="ECO:0000313" key="9">
    <source>
        <dbReference type="Proteomes" id="UP001175147"/>
    </source>
</evidence>
<feature type="transmembrane region" description="Helical" evidence="6">
    <location>
        <begin position="360"/>
        <end position="381"/>
    </location>
</feature>
<feature type="transmembrane region" description="Helical" evidence="6">
    <location>
        <begin position="336"/>
        <end position="354"/>
    </location>
</feature>
<feature type="transmembrane region" description="Helical" evidence="6">
    <location>
        <begin position="259"/>
        <end position="281"/>
    </location>
</feature>
<protein>
    <submittedName>
        <fullName evidence="8">ComEC/Rec2 family competence protein</fullName>
    </submittedName>
</protein>
<keyword evidence="3 6" id="KW-0812">Transmembrane</keyword>
<dbReference type="PANTHER" id="PTHR30619:SF1">
    <property type="entry name" value="RECOMBINATION PROTEIN 2"/>
    <property type="match status" value="1"/>
</dbReference>
<reference evidence="8" key="1">
    <citation type="submission" date="2023-07" db="EMBL/GenBank/DDBJ databases">
        <title>Mucosal microbiota of week-old chicken and adult hens.</title>
        <authorList>
            <person name="Volf J."/>
            <person name="Karasova D."/>
            <person name="Crhanova M."/>
            <person name="Faldynova M."/>
            <person name="Prikrylova H."/>
            <person name="Zeman M."/>
            <person name="Babak V."/>
            <person name="Rajova J."/>
            <person name="Rychlik I."/>
        </authorList>
    </citation>
    <scope>NUCLEOTIDE SEQUENCE</scope>
    <source>
        <strain evidence="8">ET902</strain>
    </source>
</reference>
<dbReference type="Pfam" id="PF03772">
    <property type="entry name" value="Competence"/>
    <property type="match status" value="1"/>
</dbReference>
<evidence type="ECO:0000256" key="2">
    <source>
        <dbReference type="ARBA" id="ARBA00022475"/>
    </source>
</evidence>
<feature type="transmembrane region" description="Helical" evidence="6">
    <location>
        <begin position="402"/>
        <end position="421"/>
    </location>
</feature>
<feature type="transmembrane region" description="Helical" evidence="6">
    <location>
        <begin position="5"/>
        <end position="25"/>
    </location>
</feature>
<dbReference type="InterPro" id="IPR052159">
    <property type="entry name" value="Competence_DNA_uptake"/>
</dbReference>
<feature type="transmembrane region" description="Helical" evidence="6">
    <location>
        <begin position="31"/>
        <end position="50"/>
    </location>
</feature>
<evidence type="ECO:0000256" key="1">
    <source>
        <dbReference type="ARBA" id="ARBA00004651"/>
    </source>
</evidence>
<evidence type="ECO:0000256" key="3">
    <source>
        <dbReference type="ARBA" id="ARBA00022692"/>
    </source>
</evidence>
<dbReference type="InterPro" id="IPR004477">
    <property type="entry name" value="ComEC_N"/>
</dbReference>
<proteinExistence type="predicted"/>
<comment type="subcellular location">
    <subcellularLocation>
        <location evidence="1">Cell membrane</location>
        <topology evidence="1">Multi-pass membrane protein</topology>
    </subcellularLocation>
</comment>
<keyword evidence="9" id="KW-1185">Reference proteome</keyword>
<feature type="domain" description="ComEC/Rec2-related protein" evidence="7">
    <location>
        <begin position="239"/>
        <end position="515"/>
    </location>
</feature>
<name>A0ABT8Z1J4_9SPIR</name>
<feature type="transmembrane region" description="Helical" evidence="6">
    <location>
        <begin position="427"/>
        <end position="446"/>
    </location>
</feature>
<comment type="caution">
    <text evidence="8">The sequence shown here is derived from an EMBL/GenBank/DDBJ whole genome shotgun (WGS) entry which is preliminary data.</text>
</comment>
<accession>A0ABT8Z1J4</accession>
<feature type="transmembrane region" description="Helical" evidence="6">
    <location>
        <begin position="498"/>
        <end position="517"/>
    </location>
</feature>
<dbReference type="Proteomes" id="UP001175147">
    <property type="component" value="Unassembled WGS sequence"/>
</dbReference>
<evidence type="ECO:0000256" key="4">
    <source>
        <dbReference type="ARBA" id="ARBA00022989"/>
    </source>
</evidence>
<feature type="transmembrane region" description="Helical" evidence="6">
    <location>
        <begin position="288"/>
        <end position="306"/>
    </location>
</feature>
<keyword evidence="2" id="KW-1003">Cell membrane</keyword>
<sequence length="540" mass="61734">MKNIFIYPLTYIIYITLFFAVGISLAFVNQAFIYISLTAAFTLIIISIILALKKYYYLSLIIIILSSLFIGYSYTITRYYNIFKNPLNTFDKPIKAYNAKILSYDGVVGFRDRYIAYVDKVYDGTNWYHYAGNIRLYNSSIKPIYINDEITVSSKLNLYKNILTNDDIYDSKTIIKVLSERMLYGVASIYPYNNFVVQKEGFSIINYINAYALKIRNIIKESLGENIDAIPYTIAQGIMIGDKNIIPYHIRKYFIDSGISHILSISGLHISMILSILYLILSFFPINFYKRILISAIITVIIYPPITLFSVSIIRASIMAVCFTISYYFDRNRNSINALFLSALIILLLNPNSIKDISFQFSFLATLGIILYYPIINFYIIKNIKNTNNKVSEIIKSIIIKSISFLSINIFALVIVLPLSIYHFSILNLTSIIANIFAVPLSFIILSSSIITIVSYIIFSPISVYPALTVEFCSSLLIDLAKNFSSISFLKYDIKLNLYQALFITFIIALIGIILRIKINKINSNSKTDNHQIAFKQNNN</sequence>
<dbReference type="NCBIfam" id="TIGR00360">
    <property type="entry name" value="ComEC_N-term"/>
    <property type="match status" value="1"/>
</dbReference>
<dbReference type="RefSeq" id="WP_304392389.1">
    <property type="nucleotide sequence ID" value="NZ_JAUPBM010000139.1"/>
</dbReference>
<dbReference type="EMBL" id="JAUPBM010000139">
    <property type="protein sequence ID" value="MDO7021095.1"/>
    <property type="molecule type" value="Genomic_DNA"/>
</dbReference>
<keyword evidence="5 6" id="KW-0472">Membrane</keyword>
<gene>
    <name evidence="8" type="ORF">Q5M86_09935</name>
</gene>
<evidence type="ECO:0000313" key="8">
    <source>
        <dbReference type="EMBL" id="MDO7021095.1"/>
    </source>
</evidence>
<keyword evidence="4 6" id="KW-1133">Transmembrane helix</keyword>
<dbReference type="PANTHER" id="PTHR30619">
    <property type="entry name" value="DNA INTERNALIZATION/COMPETENCE PROTEIN COMEC/REC2"/>
    <property type="match status" value="1"/>
</dbReference>
<evidence type="ECO:0000256" key="6">
    <source>
        <dbReference type="SAM" id="Phobius"/>
    </source>
</evidence>
<feature type="transmembrane region" description="Helical" evidence="6">
    <location>
        <begin position="55"/>
        <end position="74"/>
    </location>
</feature>
<evidence type="ECO:0000259" key="7">
    <source>
        <dbReference type="Pfam" id="PF03772"/>
    </source>
</evidence>
<organism evidence="8 9">
    <name type="scientific">Brachyspira innocens</name>
    <dbReference type="NCBI Taxonomy" id="13264"/>
    <lineage>
        <taxon>Bacteria</taxon>
        <taxon>Pseudomonadati</taxon>
        <taxon>Spirochaetota</taxon>
        <taxon>Spirochaetia</taxon>
        <taxon>Brachyspirales</taxon>
        <taxon>Brachyspiraceae</taxon>
        <taxon>Brachyspira</taxon>
    </lineage>
</organism>
<feature type="transmembrane region" description="Helical" evidence="6">
    <location>
        <begin position="453"/>
        <end position="478"/>
    </location>
</feature>
<evidence type="ECO:0000256" key="5">
    <source>
        <dbReference type="ARBA" id="ARBA00023136"/>
    </source>
</evidence>